<evidence type="ECO:0000313" key="1">
    <source>
        <dbReference type="Proteomes" id="UP000887565"/>
    </source>
</evidence>
<name>A0A915HFV9_ROMCU</name>
<dbReference type="AlphaFoldDB" id="A0A915HFV9"/>
<accession>A0A915HFV9</accession>
<protein>
    <submittedName>
        <fullName evidence="2">Transmembrane protein</fullName>
    </submittedName>
</protein>
<proteinExistence type="predicted"/>
<dbReference type="WBParaSite" id="nRc.2.0.1.t00180-RA">
    <property type="protein sequence ID" value="nRc.2.0.1.t00180-RA"/>
    <property type="gene ID" value="nRc.2.0.1.g00180"/>
</dbReference>
<organism evidence="1 2">
    <name type="scientific">Romanomermis culicivorax</name>
    <name type="common">Nematode worm</name>
    <dbReference type="NCBI Taxonomy" id="13658"/>
    <lineage>
        <taxon>Eukaryota</taxon>
        <taxon>Metazoa</taxon>
        <taxon>Ecdysozoa</taxon>
        <taxon>Nematoda</taxon>
        <taxon>Enoplea</taxon>
        <taxon>Dorylaimia</taxon>
        <taxon>Mermithida</taxon>
        <taxon>Mermithoidea</taxon>
        <taxon>Mermithidae</taxon>
        <taxon>Romanomermis</taxon>
    </lineage>
</organism>
<dbReference type="Proteomes" id="UP000887565">
    <property type="component" value="Unplaced"/>
</dbReference>
<keyword evidence="1" id="KW-1185">Reference proteome</keyword>
<sequence length="71" mass="7861">MYEEKRIRFCFNMRSTVVLTSSILNLGFNSVVVGRKKGACLGFCGGSLGLFRSLMVSQSMRKAHLGVLNDE</sequence>
<reference evidence="2" key="1">
    <citation type="submission" date="2022-11" db="UniProtKB">
        <authorList>
            <consortium name="WormBaseParasite"/>
        </authorList>
    </citation>
    <scope>IDENTIFICATION</scope>
</reference>
<evidence type="ECO:0000313" key="2">
    <source>
        <dbReference type="WBParaSite" id="nRc.2.0.1.t00180-RA"/>
    </source>
</evidence>